<dbReference type="PANTHER" id="PTHR12677">
    <property type="entry name" value="GOLGI APPARATUS MEMBRANE PROTEIN TVP38-RELATED"/>
    <property type="match status" value="1"/>
</dbReference>
<proteinExistence type="predicted"/>
<evidence type="ECO:0000256" key="1">
    <source>
        <dbReference type="ARBA" id="ARBA00004651"/>
    </source>
</evidence>
<evidence type="ECO:0000259" key="7">
    <source>
        <dbReference type="Pfam" id="PF09335"/>
    </source>
</evidence>
<keyword evidence="4 6" id="KW-1133">Transmembrane helix</keyword>
<dbReference type="EMBL" id="AJWZ01002993">
    <property type="protein sequence ID" value="EKC69433.1"/>
    <property type="molecule type" value="Genomic_DNA"/>
</dbReference>
<keyword evidence="3 6" id="KW-0812">Transmembrane</keyword>
<sequence length="238" mass="26657">SKNNKVKIFKIILTIIVLILIIGIIAYLFPVMKNLSSLEGQVAFKQKVEDSGILGMLSLFGLQVAQIFLIIVPGEPIEILSGMCYGGLWGTVFIMVSASIISIAIYFLVRKFGRKFVYDFCDEKKVEKIENSKLFQNPKKIEFIMLILFLIPGTPKDLLVYVAGLLPIKPLKFILISTFARFPSVITSTLAGEQLAIGDWKMSIVLYGIILIFVAIFVFIINKLDKDKITKEAINSIK</sequence>
<dbReference type="PANTHER" id="PTHR12677:SF59">
    <property type="entry name" value="GOLGI APPARATUS MEMBRANE PROTEIN TVP38-RELATED"/>
    <property type="match status" value="1"/>
</dbReference>
<feature type="transmembrane region" description="Helical" evidence="6">
    <location>
        <begin position="204"/>
        <end position="221"/>
    </location>
</feature>
<feature type="transmembrane region" description="Helical" evidence="6">
    <location>
        <begin position="52"/>
        <end position="72"/>
    </location>
</feature>
<feature type="non-terminal residue" evidence="8">
    <location>
        <position position="1"/>
    </location>
</feature>
<name>K1TI12_9ZZZZ</name>
<dbReference type="InterPro" id="IPR032816">
    <property type="entry name" value="VTT_dom"/>
</dbReference>
<dbReference type="GO" id="GO:0005886">
    <property type="term" value="C:plasma membrane"/>
    <property type="evidence" value="ECO:0007669"/>
    <property type="project" value="UniProtKB-SubCell"/>
</dbReference>
<gene>
    <name evidence="8" type="ORF">OBE_04412</name>
</gene>
<organism evidence="8">
    <name type="scientific">human gut metagenome</name>
    <dbReference type="NCBI Taxonomy" id="408170"/>
    <lineage>
        <taxon>unclassified sequences</taxon>
        <taxon>metagenomes</taxon>
        <taxon>organismal metagenomes</taxon>
    </lineage>
</organism>
<evidence type="ECO:0000256" key="4">
    <source>
        <dbReference type="ARBA" id="ARBA00022989"/>
    </source>
</evidence>
<evidence type="ECO:0000256" key="6">
    <source>
        <dbReference type="SAM" id="Phobius"/>
    </source>
</evidence>
<keyword evidence="5 6" id="KW-0472">Membrane</keyword>
<feature type="transmembrane region" description="Helical" evidence="6">
    <location>
        <begin position="12"/>
        <end position="32"/>
    </location>
</feature>
<protein>
    <recommendedName>
        <fullName evidence="7">VTT domain-containing protein</fullName>
    </recommendedName>
</protein>
<evidence type="ECO:0000256" key="5">
    <source>
        <dbReference type="ARBA" id="ARBA00023136"/>
    </source>
</evidence>
<evidence type="ECO:0000256" key="3">
    <source>
        <dbReference type="ARBA" id="ARBA00022692"/>
    </source>
</evidence>
<feature type="transmembrane region" description="Helical" evidence="6">
    <location>
        <begin position="84"/>
        <end position="109"/>
    </location>
</feature>
<dbReference type="InterPro" id="IPR015414">
    <property type="entry name" value="TMEM64"/>
</dbReference>
<comment type="subcellular location">
    <subcellularLocation>
        <location evidence="1">Cell membrane</location>
        <topology evidence="1">Multi-pass membrane protein</topology>
    </subcellularLocation>
</comment>
<feature type="transmembrane region" description="Helical" evidence="6">
    <location>
        <begin position="143"/>
        <end position="166"/>
    </location>
</feature>
<dbReference type="Pfam" id="PF09335">
    <property type="entry name" value="VTT_dom"/>
    <property type="match status" value="1"/>
</dbReference>
<feature type="domain" description="VTT" evidence="7">
    <location>
        <begin position="72"/>
        <end position="193"/>
    </location>
</feature>
<evidence type="ECO:0000313" key="8">
    <source>
        <dbReference type="EMBL" id="EKC69433.1"/>
    </source>
</evidence>
<comment type="caution">
    <text evidence="8">The sequence shown here is derived from an EMBL/GenBank/DDBJ whole genome shotgun (WGS) entry which is preliminary data.</text>
</comment>
<keyword evidence="2" id="KW-1003">Cell membrane</keyword>
<evidence type="ECO:0000256" key="2">
    <source>
        <dbReference type="ARBA" id="ARBA00022475"/>
    </source>
</evidence>
<dbReference type="AlphaFoldDB" id="K1TI12"/>
<reference evidence="8" key="1">
    <citation type="journal article" date="2013" name="Environ. Microbiol.">
        <title>Microbiota from the distal guts of lean and obese adolescents exhibit partial functional redundancy besides clear differences in community structure.</title>
        <authorList>
            <person name="Ferrer M."/>
            <person name="Ruiz A."/>
            <person name="Lanza F."/>
            <person name="Haange S.B."/>
            <person name="Oberbach A."/>
            <person name="Till H."/>
            <person name="Bargiela R."/>
            <person name="Campoy C."/>
            <person name="Segura M.T."/>
            <person name="Richter M."/>
            <person name="von Bergen M."/>
            <person name="Seifert J."/>
            <person name="Suarez A."/>
        </authorList>
    </citation>
    <scope>NUCLEOTIDE SEQUENCE</scope>
</reference>
<accession>K1TI12</accession>